<sequence length="319" mass="35958">MYLTGQMTSEKTGNAASCHQNTLLAPVSTDLQKSPTLKRSPLIHTKRNQSTGLTVEKDSKDRHDSSGSDSGIMIMRLAGVCRFNCGKTFLKLWFYLENTMARINIVLVCLSIVLAVVVASPAESDIPTEMSVSLINGRIKSEGIVRVMHNATWWTICDFQWDEREASIVCRMLGYSGGKVVPRSTFRRDYSPMLWAEVRCEGPEQTLTSCWRRPQSRWPCNVENQAAVSCDSDKGGWTSWFPWRPCSTECGQGVQHLTLMFDLAESKKVAMESNNTSVRGVVVFVWMNTFLSIFSLCALTLIAVISFKLWHQRQRLPVR</sequence>
<proteinExistence type="predicted"/>
<dbReference type="PANTHER" id="PTHR48071:SF18">
    <property type="entry name" value="DELETED IN MALIGNANT BRAIN TUMORS 1 PROTEIN-RELATED"/>
    <property type="match status" value="1"/>
</dbReference>
<keyword evidence="14" id="KW-1185">Reference proteome</keyword>
<dbReference type="Pfam" id="PF00530">
    <property type="entry name" value="SRCR"/>
    <property type="match status" value="1"/>
</dbReference>
<feature type="transmembrane region" description="Helical" evidence="11">
    <location>
        <begin position="283"/>
        <end position="310"/>
    </location>
</feature>
<evidence type="ECO:0000256" key="4">
    <source>
        <dbReference type="ARBA" id="ARBA00022737"/>
    </source>
</evidence>
<dbReference type="InterPro" id="IPR036772">
    <property type="entry name" value="SRCR-like_dom_sf"/>
</dbReference>
<dbReference type="GO" id="GO:0016020">
    <property type="term" value="C:membrane"/>
    <property type="evidence" value="ECO:0007669"/>
    <property type="project" value="UniProtKB-SubCell"/>
</dbReference>
<comment type="caution">
    <text evidence="9">Lacks conserved residue(s) required for the propagation of feature annotation.</text>
</comment>
<dbReference type="Proteomes" id="UP000597762">
    <property type="component" value="Unassembled WGS sequence"/>
</dbReference>
<feature type="compositionally biased region" description="Basic and acidic residues" evidence="10">
    <location>
        <begin position="55"/>
        <end position="66"/>
    </location>
</feature>
<evidence type="ECO:0000256" key="6">
    <source>
        <dbReference type="ARBA" id="ARBA00023136"/>
    </source>
</evidence>
<dbReference type="PRINTS" id="PR00258">
    <property type="entry name" value="SPERACTRCPTR"/>
</dbReference>
<keyword evidence="8" id="KW-0325">Glycoprotein</keyword>
<dbReference type="PANTHER" id="PTHR48071">
    <property type="entry name" value="SRCR DOMAIN-CONTAINING PROTEIN"/>
    <property type="match status" value="1"/>
</dbReference>
<feature type="transmembrane region" description="Helical" evidence="11">
    <location>
        <begin position="101"/>
        <end position="122"/>
    </location>
</feature>
<feature type="domain" description="SRCR" evidence="12">
    <location>
        <begin position="132"/>
        <end position="231"/>
    </location>
</feature>
<evidence type="ECO:0000256" key="7">
    <source>
        <dbReference type="ARBA" id="ARBA00023157"/>
    </source>
</evidence>
<dbReference type="FunFam" id="3.10.250.10:FF:000016">
    <property type="entry name" value="Scavenger receptor cysteine-rich protein type 12"/>
    <property type="match status" value="1"/>
</dbReference>
<dbReference type="OrthoDB" id="446173at2759"/>
<dbReference type="EMBL" id="CAHIKZ030000674">
    <property type="protein sequence ID" value="CAE1232762.1"/>
    <property type="molecule type" value="Genomic_DNA"/>
</dbReference>
<evidence type="ECO:0000256" key="2">
    <source>
        <dbReference type="ARBA" id="ARBA00022692"/>
    </source>
</evidence>
<evidence type="ECO:0000313" key="14">
    <source>
        <dbReference type="Proteomes" id="UP000597762"/>
    </source>
</evidence>
<evidence type="ECO:0000256" key="3">
    <source>
        <dbReference type="ARBA" id="ARBA00022729"/>
    </source>
</evidence>
<dbReference type="PROSITE" id="PS50287">
    <property type="entry name" value="SRCR_2"/>
    <property type="match status" value="1"/>
</dbReference>
<dbReference type="Gene3D" id="2.20.100.10">
    <property type="entry name" value="Thrombospondin type-1 (TSP1) repeat"/>
    <property type="match status" value="1"/>
</dbReference>
<keyword evidence="2 11" id="KW-0812">Transmembrane</keyword>
<comment type="caution">
    <text evidence="13">The sequence shown here is derived from an EMBL/GenBank/DDBJ whole genome shotgun (WGS) entry which is preliminary data.</text>
</comment>
<dbReference type="SUPFAM" id="SSF56487">
    <property type="entry name" value="SRCR-like"/>
    <property type="match status" value="1"/>
</dbReference>
<evidence type="ECO:0000256" key="9">
    <source>
        <dbReference type="PROSITE-ProRule" id="PRU00196"/>
    </source>
</evidence>
<gene>
    <name evidence="13" type="ORF">SPHA_18687</name>
</gene>
<dbReference type="Gene3D" id="3.10.250.10">
    <property type="entry name" value="SRCR-like domain"/>
    <property type="match status" value="1"/>
</dbReference>
<evidence type="ECO:0000313" key="13">
    <source>
        <dbReference type="EMBL" id="CAE1232762.1"/>
    </source>
</evidence>
<evidence type="ECO:0000256" key="1">
    <source>
        <dbReference type="ARBA" id="ARBA00004167"/>
    </source>
</evidence>
<dbReference type="SUPFAM" id="SSF82895">
    <property type="entry name" value="TSP-1 type 1 repeat"/>
    <property type="match status" value="1"/>
</dbReference>
<evidence type="ECO:0000256" key="8">
    <source>
        <dbReference type="ARBA" id="ARBA00023180"/>
    </source>
</evidence>
<accession>A0A812BL38</accession>
<keyword evidence="7 9" id="KW-1015">Disulfide bond</keyword>
<dbReference type="AlphaFoldDB" id="A0A812BL38"/>
<feature type="region of interest" description="Disordered" evidence="10">
    <location>
        <begin position="36"/>
        <end position="67"/>
    </location>
</feature>
<dbReference type="InterPro" id="IPR036383">
    <property type="entry name" value="TSP1_rpt_sf"/>
</dbReference>
<evidence type="ECO:0000256" key="10">
    <source>
        <dbReference type="SAM" id="MobiDB-lite"/>
    </source>
</evidence>
<keyword evidence="3" id="KW-0732">Signal</keyword>
<evidence type="ECO:0000256" key="5">
    <source>
        <dbReference type="ARBA" id="ARBA00022989"/>
    </source>
</evidence>
<evidence type="ECO:0000256" key="11">
    <source>
        <dbReference type="SAM" id="Phobius"/>
    </source>
</evidence>
<organism evidence="13 14">
    <name type="scientific">Acanthosepion pharaonis</name>
    <name type="common">Pharaoh cuttlefish</name>
    <name type="synonym">Sepia pharaonis</name>
    <dbReference type="NCBI Taxonomy" id="158019"/>
    <lineage>
        <taxon>Eukaryota</taxon>
        <taxon>Metazoa</taxon>
        <taxon>Spiralia</taxon>
        <taxon>Lophotrochozoa</taxon>
        <taxon>Mollusca</taxon>
        <taxon>Cephalopoda</taxon>
        <taxon>Coleoidea</taxon>
        <taxon>Decapodiformes</taxon>
        <taxon>Sepiida</taxon>
        <taxon>Sepiina</taxon>
        <taxon>Sepiidae</taxon>
        <taxon>Acanthosepion</taxon>
    </lineage>
</organism>
<protein>
    <recommendedName>
        <fullName evidence="12">SRCR domain-containing protein</fullName>
    </recommendedName>
</protein>
<keyword evidence="4" id="KW-0677">Repeat</keyword>
<evidence type="ECO:0000259" key="12">
    <source>
        <dbReference type="PROSITE" id="PS50287"/>
    </source>
</evidence>
<dbReference type="InterPro" id="IPR001190">
    <property type="entry name" value="SRCR"/>
</dbReference>
<dbReference type="SMART" id="SM00202">
    <property type="entry name" value="SR"/>
    <property type="match status" value="1"/>
</dbReference>
<keyword evidence="6 11" id="KW-0472">Membrane</keyword>
<keyword evidence="5 11" id="KW-1133">Transmembrane helix</keyword>
<comment type="subcellular location">
    <subcellularLocation>
        <location evidence="1">Membrane</location>
        <topology evidence="1">Single-pass membrane protein</topology>
    </subcellularLocation>
</comment>
<feature type="disulfide bond" evidence="9">
    <location>
        <begin position="200"/>
        <end position="210"/>
    </location>
</feature>
<reference evidence="13" key="1">
    <citation type="submission" date="2021-01" db="EMBL/GenBank/DDBJ databases">
        <authorList>
            <person name="Li R."/>
            <person name="Bekaert M."/>
        </authorList>
    </citation>
    <scope>NUCLEOTIDE SEQUENCE</scope>
    <source>
        <strain evidence="13">Farmed</strain>
    </source>
</reference>
<name>A0A812BL38_ACAPH</name>